<feature type="region of interest" description="Disordered" evidence="1">
    <location>
        <begin position="1"/>
        <end position="55"/>
    </location>
</feature>
<reference evidence="2 3" key="1">
    <citation type="submission" date="2024-04" db="EMBL/GenBank/DDBJ databases">
        <authorList>
            <person name="Rising A."/>
            <person name="Reimegard J."/>
            <person name="Sonavane S."/>
            <person name="Akerstrom W."/>
            <person name="Nylinder S."/>
            <person name="Hedman E."/>
            <person name="Kallberg Y."/>
        </authorList>
    </citation>
    <scope>NUCLEOTIDE SEQUENCE [LARGE SCALE GENOMIC DNA]</scope>
</reference>
<keyword evidence="3" id="KW-1185">Reference proteome</keyword>
<evidence type="ECO:0000313" key="2">
    <source>
        <dbReference type="EMBL" id="CAL1264788.1"/>
    </source>
</evidence>
<name>A0AAV1Z312_9ARAC</name>
<evidence type="ECO:0000313" key="3">
    <source>
        <dbReference type="Proteomes" id="UP001497382"/>
    </source>
</evidence>
<dbReference type="EMBL" id="CAXIEN010000014">
    <property type="protein sequence ID" value="CAL1264788.1"/>
    <property type="molecule type" value="Genomic_DNA"/>
</dbReference>
<organism evidence="2 3">
    <name type="scientific">Larinioides sclopetarius</name>
    <dbReference type="NCBI Taxonomy" id="280406"/>
    <lineage>
        <taxon>Eukaryota</taxon>
        <taxon>Metazoa</taxon>
        <taxon>Ecdysozoa</taxon>
        <taxon>Arthropoda</taxon>
        <taxon>Chelicerata</taxon>
        <taxon>Arachnida</taxon>
        <taxon>Araneae</taxon>
        <taxon>Araneomorphae</taxon>
        <taxon>Entelegynae</taxon>
        <taxon>Araneoidea</taxon>
        <taxon>Araneidae</taxon>
        <taxon>Larinioides</taxon>
    </lineage>
</organism>
<feature type="compositionally biased region" description="Low complexity" evidence="1">
    <location>
        <begin position="34"/>
        <end position="47"/>
    </location>
</feature>
<dbReference type="AlphaFoldDB" id="A0AAV1Z312"/>
<dbReference type="Proteomes" id="UP001497382">
    <property type="component" value="Unassembled WGS sequence"/>
</dbReference>
<comment type="caution">
    <text evidence="2">The sequence shown here is derived from an EMBL/GenBank/DDBJ whole genome shotgun (WGS) entry which is preliminary data.</text>
</comment>
<feature type="compositionally biased region" description="Acidic residues" evidence="1">
    <location>
        <begin position="17"/>
        <end position="33"/>
    </location>
</feature>
<proteinExistence type="predicted"/>
<sequence length="106" mass="12426">MFGRKRFGSDMTYVPDDISDTDSSSDSDSEYIDDIYSGTDENFSDSSVDSDESENSFSIQNARQWCKIDMQKIFHQLLLHFLLLAIPDQISLWQMMQLFWIILNFF</sequence>
<accession>A0AAV1Z312</accession>
<protein>
    <submittedName>
        <fullName evidence="2">Uncharacterized protein</fullName>
    </submittedName>
</protein>
<evidence type="ECO:0000256" key="1">
    <source>
        <dbReference type="SAM" id="MobiDB-lite"/>
    </source>
</evidence>
<gene>
    <name evidence="2" type="ORF">LARSCL_LOCUS2156</name>
</gene>